<reference evidence="1 2" key="1">
    <citation type="journal article" date="2018" name="Front. Microbiol.">
        <title>Genome-Wide Analysis of Corynespora cassiicola Leaf Fall Disease Putative Effectors.</title>
        <authorList>
            <person name="Lopez D."/>
            <person name="Ribeiro S."/>
            <person name="Label P."/>
            <person name="Fumanal B."/>
            <person name="Venisse J.S."/>
            <person name="Kohler A."/>
            <person name="de Oliveira R.R."/>
            <person name="Labutti K."/>
            <person name="Lipzen A."/>
            <person name="Lail K."/>
            <person name="Bauer D."/>
            <person name="Ohm R.A."/>
            <person name="Barry K.W."/>
            <person name="Spatafora J."/>
            <person name="Grigoriev I.V."/>
            <person name="Martin F.M."/>
            <person name="Pujade-Renaud V."/>
        </authorList>
    </citation>
    <scope>NUCLEOTIDE SEQUENCE [LARGE SCALE GENOMIC DNA]</scope>
    <source>
        <strain evidence="1 2">Philippines</strain>
    </source>
</reference>
<dbReference type="Proteomes" id="UP000240883">
    <property type="component" value="Unassembled WGS sequence"/>
</dbReference>
<dbReference type="AlphaFoldDB" id="A0A2T2P8C5"/>
<proteinExistence type="predicted"/>
<dbReference type="EMBL" id="KZ678128">
    <property type="protein sequence ID" value="PSN73903.1"/>
    <property type="molecule type" value="Genomic_DNA"/>
</dbReference>
<accession>A0A2T2P8C5</accession>
<evidence type="ECO:0000313" key="1">
    <source>
        <dbReference type="EMBL" id="PSN73903.1"/>
    </source>
</evidence>
<organism evidence="1 2">
    <name type="scientific">Corynespora cassiicola Philippines</name>
    <dbReference type="NCBI Taxonomy" id="1448308"/>
    <lineage>
        <taxon>Eukaryota</taxon>
        <taxon>Fungi</taxon>
        <taxon>Dikarya</taxon>
        <taxon>Ascomycota</taxon>
        <taxon>Pezizomycotina</taxon>
        <taxon>Dothideomycetes</taxon>
        <taxon>Pleosporomycetidae</taxon>
        <taxon>Pleosporales</taxon>
        <taxon>Corynesporascaceae</taxon>
        <taxon>Corynespora</taxon>
    </lineage>
</organism>
<sequence>MAAVEYRPVCLSSSPGVAWLVRPPARPLPVSGLGGARLARFQVPPLVGALGRFTYLGYLPACLRSGWMEDMRSGGHASSRALSFLFFHLPLSVLWGGERRRVRGVVRG</sequence>
<evidence type="ECO:0000313" key="2">
    <source>
        <dbReference type="Proteomes" id="UP000240883"/>
    </source>
</evidence>
<protein>
    <submittedName>
        <fullName evidence="1">Uncharacterized protein</fullName>
    </submittedName>
</protein>
<keyword evidence="2" id="KW-1185">Reference proteome</keyword>
<gene>
    <name evidence="1" type="ORF">BS50DRAFT_3636</name>
</gene>
<name>A0A2T2P8C5_CORCC</name>